<keyword evidence="2" id="KW-1185">Reference proteome</keyword>
<gene>
    <name evidence="1" type="ORF">ACAOBT_LOCUS28938</name>
</gene>
<evidence type="ECO:0000313" key="2">
    <source>
        <dbReference type="Proteomes" id="UP001152888"/>
    </source>
</evidence>
<evidence type="ECO:0000313" key="1">
    <source>
        <dbReference type="EMBL" id="CAH2006140.1"/>
    </source>
</evidence>
<accession>A0A9P0M0B1</accession>
<sequence>MEVTPHNWDLSFKPLAILASVESKWTSKR</sequence>
<dbReference type="AlphaFoldDB" id="A0A9P0M0B1"/>
<organism evidence="1 2">
    <name type="scientific">Acanthoscelides obtectus</name>
    <name type="common">Bean weevil</name>
    <name type="synonym">Bruchus obtectus</name>
    <dbReference type="NCBI Taxonomy" id="200917"/>
    <lineage>
        <taxon>Eukaryota</taxon>
        <taxon>Metazoa</taxon>
        <taxon>Ecdysozoa</taxon>
        <taxon>Arthropoda</taxon>
        <taxon>Hexapoda</taxon>
        <taxon>Insecta</taxon>
        <taxon>Pterygota</taxon>
        <taxon>Neoptera</taxon>
        <taxon>Endopterygota</taxon>
        <taxon>Coleoptera</taxon>
        <taxon>Polyphaga</taxon>
        <taxon>Cucujiformia</taxon>
        <taxon>Chrysomeloidea</taxon>
        <taxon>Chrysomelidae</taxon>
        <taxon>Bruchinae</taxon>
        <taxon>Bruchini</taxon>
        <taxon>Acanthoscelides</taxon>
    </lineage>
</organism>
<reference evidence="1" key="1">
    <citation type="submission" date="2022-03" db="EMBL/GenBank/DDBJ databases">
        <authorList>
            <person name="Sayadi A."/>
        </authorList>
    </citation>
    <scope>NUCLEOTIDE SEQUENCE</scope>
</reference>
<comment type="caution">
    <text evidence="1">The sequence shown here is derived from an EMBL/GenBank/DDBJ whole genome shotgun (WGS) entry which is preliminary data.</text>
</comment>
<dbReference type="Proteomes" id="UP001152888">
    <property type="component" value="Unassembled WGS sequence"/>
</dbReference>
<proteinExistence type="predicted"/>
<protein>
    <submittedName>
        <fullName evidence="1">Uncharacterized protein</fullName>
    </submittedName>
</protein>
<name>A0A9P0M0B1_ACAOB</name>
<dbReference type="EMBL" id="CAKOFQ010007672">
    <property type="protein sequence ID" value="CAH2006140.1"/>
    <property type="molecule type" value="Genomic_DNA"/>
</dbReference>